<accession>A0A0E0SAV0</accession>
<keyword evidence="4" id="KW-1185">Reference proteome</keyword>
<dbReference type="AlphaFoldDB" id="A0A098DRV6"/>
<evidence type="ECO:0000256" key="1">
    <source>
        <dbReference type="SAM" id="MobiDB-lite"/>
    </source>
</evidence>
<reference evidence="3" key="4">
    <citation type="submission" date="2017-01" db="UniProtKB">
        <authorList>
            <consortium name="EnsemblFungi"/>
        </authorList>
    </citation>
    <scope>IDENTIFICATION</scope>
    <source>
        <strain evidence="3">PH-1 / ATCC MYA-4620 / FGSC 9075 / NRRL 31084</strain>
    </source>
</reference>
<dbReference type="InParanoid" id="A0A098DRV6"/>
<feature type="region of interest" description="Disordered" evidence="1">
    <location>
        <begin position="1"/>
        <end position="27"/>
    </location>
</feature>
<sequence>MSDEDREVTELLSQPKRMGRQKSRRPLTDWSLKGAEKLWNQDGRKSGFIRDRLVPSLQLWGSLLSGVSKGRRLTA</sequence>
<organism evidence="2 4">
    <name type="scientific">Gibberella zeae (strain ATCC MYA-4620 / CBS 123657 / FGSC 9075 / NRRL 31084 / PH-1)</name>
    <name type="common">Wheat head blight fungus</name>
    <name type="synonym">Fusarium graminearum</name>
    <dbReference type="NCBI Taxonomy" id="229533"/>
    <lineage>
        <taxon>Eukaryota</taxon>
        <taxon>Fungi</taxon>
        <taxon>Dikarya</taxon>
        <taxon>Ascomycota</taxon>
        <taxon>Pezizomycotina</taxon>
        <taxon>Sordariomycetes</taxon>
        <taxon>Hypocreomycetidae</taxon>
        <taxon>Hypocreales</taxon>
        <taxon>Nectriaceae</taxon>
        <taxon>Fusarium</taxon>
    </lineage>
</organism>
<dbReference type="Proteomes" id="UP000070720">
    <property type="component" value="Chromosome 4"/>
</dbReference>
<reference evidence="2 4" key="3">
    <citation type="journal article" date="2015" name="BMC Genomics">
        <title>The completed genome sequence of the pathogenic ascomycete fungus Fusarium graminearum.</title>
        <authorList>
            <person name="King R."/>
            <person name="Urban M."/>
            <person name="Hammond-Kosack M.C."/>
            <person name="Hassani-Pak K."/>
            <person name="Hammond-Kosack K.E."/>
        </authorList>
    </citation>
    <scope>NUCLEOTIDE SEQUENCE [LARGE SCALE GENOMIC DNA]</scope>
    <source>
        <strain evidence="4">ATCC MYA-4620 / CBS 123657 / FGSC 9075 / NRRL 31084 / PH-1</strain>
        <strain evidence="2">PH-1</strain>
    </source>
</reference>
<reference evidence="3 4" key="1">
    <citation type="journal article" date="2007" name="Science">
        <title>The Fusarium graminearum genome reveals a link between localized polymorphism and pathogen specialization.</title>
        <authorList>
            <person name="Cuomo C.A."/>
            <person name="Gueldener U."/>
            <person name="Xu J.-R."/>
            <person name="Trail F."/>
            <person name="Turgeon B.G."/>
            <person name="Di Pietro A."/>
            <person name="Walton J.D."/>
            <person name="Ma L.-J."/>
            <person name="Baker S.E."/>
            <person name="Rep M."/>
            <person name="Adam G."/>
            <person name="Antoniw J."/>
            <person name="Baldwin T."/>
            <person name="Calvo S.E."/>
            <person name="Chang Y.-L."/>
            <person name="DeCaprio D."/>
            <person name="Gale L.R."/>
            <person name="Gnerre S."/>
            <person name="Goswami R.S."/>
            <person name="Hammond-Kosack K."/>
            <person name="Harris L.J."/>
            <person name="Hilburn K."/>
            <person name="Kennell J.C."/>
            <person name="Kroken S."/>
            <person name="Magnuson J.K."/>
            <person name="Mannhaupt G."/>
            <person name="Mauceli E.W."/>
            <person name="Mewes H.-W."/>
            <person name="Mitterbauer R."/>
            <person name="Muehlbauer G."/>
            <person name="Muensterkoetter M."/>
            <person name="Nelson D."/>
            <person name="O'Donnell K."/>
            <person name="Ouellet T."/>
            <person name="Qi W."/>
            <person name="Quesneville H."/>
            <person name="Roncero M.I.G."/>
            <person name="Seong K.-Y."/>
            <person name="Tetko I.V."/>
            <person name="Urban M."/>
            <person name="Waalwijk C."/>
            <person name="Ward T.J."/>
            <person name="Yao J."/>
            <person name="Birren B.W."/>
            <person name="Kistler H.C."/>
        </authorList>
    </citation>
    <scope>NUCLEOTIDE SEQUENCE [LARGE SCALE GENOMIC DNA]</scope>
    <source>
        <strain evidence="4">ATCC MYA-4620 / CBS 123657 / FGSC 9075 / NRRL 31084 / PH-1</strain>
        <strain evidence="3">PH-1 / ATCC MYA-4620 / FGSC 9075 / NRRL 31084</strain>
    </source>
</reference>
<gene>
    <name evidence="2" type="ORF">FGRAMPH1_01T22795</name>
</gene>
<evidence type="ECO:0000313" key="2">
    <source>
        <dbReference type="EMBL" id="CEF83563.1"/>
    </source>
</evidence>
<evidence type="ECO:0000313" key="3">
    <source>
        <dbReference type="EnsemblFungi" id="CEF83563"/>
    </source>
</evidence>
<accession>A0A098DRV6</accession>
<reference evidence="3 4" key="2">
    <citation type="journal article" date="2010" name="Nature">
        <title>Comparative genomics reveals mobile pathogenicity chromosomes in Fusarium.</title>
        <authorList>
            <person name="Ma L.J."/>
            <person name="van der Does H.C."/>
            <person name="Borkovich K.A."/>
            <person name="Coleman J.J."/>
            <person name="Daboussi M.J."/>
            <person name="Di Pietro A."/>
            <person name="Dufresne M."/>
            <person name="Freitag M."/>
            <person name="Grabherr M."/>
            <person name="Henrissat B."/>
            <person name="Houterman P.M."/>
            <person name="Kang S."/>
            <person name="Shim W.B."/>
            <person name="Woloshuk C."/>
            <person name="Xie X."/>
            <person name="Xu J.R."/>
            <person name="Antoniw J."/>
            <person name="Baker S.E."/>
            <person name="Bluhm B.H."/>
            <person name="Breakspear A."/>
            <person name="Brown D.W."/>
            <person name="Butchko R.A."/>
            <person name="Chapman S."/>
            <person name="Coulson R."/>
            <person name="Coutinho P.M."/>
            <person name="Danchin E.G."/>
            <person name="Diener A."/>
            <person name="Gale L.R."/>
            <person name="Gardiner D.M."/>
            <person name="Goff S."/>
            <person name="Hammond-Kosack K.E."/>
            <person name="Hilburn K."/>
            <person name="Hua-Van A."/>
            <person name="Jonkers W."/>
            <person name="Kazan K."/>
            <person name="Kodira C.D."/>
            <person name="Koehrsen M."/>
            <person name="Kumar L."/>
            <person name="Lee Y.H."/>
            <person name="Li L."/>
            <person name="Manners J.M."/>
            <person name="Miranda-Saavedra D."/>
            <person name="Mukherjee M."/>
            <person name="Park G."/>
            <person name="Park J."/>
            <person name="Park S.Y."/>
            <person name="Proctor R.H."/>
            <person name="Regev A."/>
            <person name="Ruiz-Roldan M.C."/>
            <person name="Sain D."/>
            <person name="Sakthikumar S."/>
            <person name="Sykes S."/>
            <person name="Schwartz D.C."/>
            <person name="Turgeon B.G."/>
            <person name="Wapinski I."/>
            <person name="Yoder O."/>
            <person name="Young S."/>
            <person name="Zeng Q."/>
            <person name="Zhou S."/>
            <person name="Galagan J."/>
            <person name="Cuomo C.A."/>
            <person name="Kistler H.C."/>
            <person name="Rep M."/>
        </authorList>
    </citation>
    <scope>GENOME REANNOTATION</scope>
    <source>
        <strain evidence="4">ATCC MYA-4620 / CBS 123657 / FGSC 9075 / NRRL 31084 / PH-1</strain>
        <strain evidence="3">PH-1 / ATCC MYA-4620 / FGSC 9075 / NRRL 31084</strain>
    </source>
</reference>
<dbReference type="EnsemblFungi" id="CEF83563">
    <property type="protein sequence ID" value="CEF83563"/>
    <property type="gene ID" value="FGRRES_20342"/>
</dbReference>
<dbReference type="VEuPathDB" id="FungiDB:FGRAMPH1_01G22795"/>
<proteinExistence type="predicted"/>
<evidence type="ECO:0000313" key="4">
    <source>
        <dbReference type="Proteomes" id="UP000070720"/>
    </source>
</evidence>
<dbReference type="EMBL" id="HG970335">
    <property type="protein sequence ID" value="CEF83563.1"/>
    <property type="molecule type" value="Genomic_DNA"/>
</dbReference>
<protein>
    <submittedName>
        <fullName evidence="2">Chromosome 4, complete genome</fullName>
    </submittedName>
</protein>
<name>A0A098DRV6_GIBZE</name>